<feature type="transmembrane region" description="Helical" evidence="8">
    <location>
        <begin position="586"/>
        <end position="606"/>
    </location>
</feature>
<feature type="compositionally biased region" description="Basic and acidic residues" evidence="7">
    <location>
        <begin position="646"/>
        <end position="659"/>
    </location>
</feature>
<dbReference type="OrthoDB" id="6132759at2759"/>
<keyword evidence="5 8" id="KW-0472">Membrane</keyword>
<feature type="transmembrane region" description="Helical" evidence="8">
    <location>
        <begin position="262"/>
        <end position="281"/>
    </location>
</feature>
<dbReference type="AlphaFoldDB" id="A0A4Y9YP48"/>
<feature type="transmembrane region" description="Helical" evidence="8">
    <location>
        <begin position="518"/>
        <end position="540"/>
    </location>
</feature>
<evidence type="ECO:0000256" key="5">
    <source>
        <dbReference type="ARBA" id="ARBA00023136"/>
    </source>
</evidence>
<keyword evidence="10" id="KW-1185">Reference proteome</keyword>
<dbReference type="EMBL" id="SEOQ01000407">
    <property type="protein sequence ID" value="TFY63620.1"/>
    <property type="molecule type" value="Genomic_DNA"/>
</dbReference>
<feature type="transmembrane region" description="Helical" evidence="8">
    <location>
        <begin position="348"/>
        <end position="365"/>
    </location>
</feature>
<dbReference type="InterPro" id="IPR038377">
    <property type="entry name" value="Na/Glc_symporter_sf"/>
</dbReference>
<comment type="caution">
    <text evidence="9">The sequence shown here is derived from an EMBL/GenBank/DDBJ whole genome shotgun (WGS) entry which is preliminary data.</text>
</comment>
<feature type="transmembrane region" description="Helical" evidence="8">
    <location>
        <begin position="493"/>
        <end position="512"/>
    </location>
</feature>
<sequence length="761" mass="80909">MIISSTFVILGDSRSISTVAGRSPREISSPVHDHEAPYTFKRTLCSLSAITRSNGNISPPGVRTSSFADNGPESESCIVELHPSASRSRCVDTMVAVVSPLPQGVGYAVVLGLGILFAVMMNGITWLQSRYSQYSPNSANEFTAASRSLKTGIVIAGILSSWTWSLTLLQSATQSYNMGISGGYWYAVGGMVQVAIFSVIASKVKMNANRATTFPEVAYIRFGTAGHLAFLWCGFVCNAIVSACILLGGSAVVSALTGMNPYAALFLIPLGVSIYVATGGLRATFISDATHTFFLLGILLCFSFVTYARSSVIGSPAKMWELLTEIAKTTPVEGNYHGSYLTFRSRPGAIFAVQSIITGFGLVNCDQGYWSRAIASNPKTTAKAYFYGGFAWFSIPFACGTALGLGARALSSRPDFPVLTSQDVGAGLAGVATASYLLGTAGSVLMLILVFLSVTSSLSAEMIAVSTLLSYDVYRQYIKPTATSHEIVKVSRYAIFFWAVFSGGLAAIFQAVGIGLGWLFYFLGVATASGVFPIALTFLWKDLSRAGAVAGSLGGMAIALIVWLATAKGLGGEITVDTLSLQWVSFAGNAAAICSGGILSIGLSLWRPANFDWAKTRNMAVVGEETAARLAADDVSVSETNGSGSEGKDGSEVKVDEEKERTMEGDVESAVVNSEGLDYAILNRRHKIYGGSFLILAIIITFVIPVPLGAAPYIFSKHFLTGVVVVMFLWLFFAAFLVVVLPVWESRQALWRIARLAVGRK</sequence>
<dbReference type="Proteomes" id="UP000298327">
    <property type="component" value="Unassembled WGS sequence"/>
</dbReference>
<evidence type="ECO:0000313" key="10">
    <source>
        <dbReference type="Proteomes" id="UP000298327"/>
    </source>
</evidence>
<feature type="transmembrane region" description="Helical" evidence="8">
    <location>
        <begin position="104"/>
        <end position="127"/>
    </location>
</feature>
<evidence type="ECO:0000256" key="4">
    <source>
        <dbReference type="ARBA" id="ARBA00022989"/>
    </source>
</evidence>
<keyword evidence="3 8" id="KW-0812">Transmembrane</keyword>
<evidence type="ECO:0000256" key="1">
    <source>
        <dbReference type="ARBA" id="ARBA00004141"/>
    </source>
</evidence>
<comment type="similarity">
    <text evidence="2 6">Belongs to the sodium:solute symporter (SSF) (TC 2.A.21) family.</text>
</comment>
<feature type="transmembrane region" description="Helical" evidence="8">
    <location>
        <begin position="547"/>
        <end position="566"/>
    </location>
</feature>
<evidence type="ECO:0000313" key="9">
    <source>
        <dbReference type="EMBL" id="TFY63620.1"/>
    </source>
</evidence>
<reference evidence="9 10" key="1">
    <citation type="submission" date="2019-02" db="EMBL/GenBank/DDBJ databases">
        <title>Genome sequencing of the rare red list fungi Dentipellis fragilis.</title>
        <authorList>
            <person name="Buettner E."/>
            <person name="Kellner H."/>
        </authorList>
    </citation>
    <scope>NUCLEOTIDE SEQUENCE [LARGE SCALE GENOMIC DNA]</scope>
    <source>
        <strain evidence="9 10">DSM 105465</strain>
    </source>
</reference>
<feature type="region of interest" description="Disordered" evidence="7">
    <location>
        <begin position="636"/>
        <end position="659"/>
    </location>
</feature>
<feature type="transmembrane region" description="Helical" evidence="8">
    <location>
        <begin position="721"/>
        <end position="744"/>
    </location>
</feature>
<evidence type="ECO:0000256" key="8">
    <source>
        <dbReference type="SAM" id="Phobius"/>
    </source>
</evidence>
<feature type="transmembrane region" description="Helical" evidence="8">
    <location>
        <begin position="427"/>
        <end position="452"/>
    </location>
</feature>
<keyword evidence="4 8" id="KW-1133">Transmembrane helix</keyword>
<dbReference type="PROSITE" id="PS50283">
    <property type="entry name" value="NA_SOLUT_SYMP_3"/>
    <property type="match status" value="1"/>
</dbReference>
<evidence type="ECO:0000256" key="6">
    <source>
        <dbReference type="RuleBase" id="RU362091"/>
    </source>
</evidence>
<feature type="transmembrane region" description="Helical" evidence="8">
    <location>
        <begin position="184"/>
        <end position="201"/>
    </location>
</feature>
<gene>
    <name evidence="9" type="ORF">EVG20_g6243</name>
</gene>
<dbReference type="CDD" id="cd11476">
    <property type="entry name" value="SLC5sbd_DUR3"/>
    <property type="match status" value="1"/>
</dbReference>
<dbReference type="InterPro" id="IPR031155">
    <property type="entry name" value="DUR"/>
</dbReference>
<dbReference type="GO" id="GO:0015204">
    <property type="term" value="F:urea transmembrane transporter activity"/>
    <property type="evidence" value="ECO:0007669"/>
    <property type="project" value="InterPro"/>
</dbReference>
<feature type="transmembrane region" description="Helical" evidence="8">
    <location>
        <begin position="293"/>
        <end position="313"/>
    </location>
</feature>
<protein>
    <recommendedName>
        <fullName evidence="11">Urea active transporter</fullName>
    </recommendedName>
</protein>
<dbReference type="PANTHER" id="PTHR46154">
    <property type="match status" value="1"/>
</dbReference>
<organism evidence="9 10">
    <name type="scientific">Dentipellis fragilis</name>
    <dbReference type="NCBI Taxonomy" id="205917"/>
    <lineage>
        <taxon>Eukaryota</taxon>
        <taxon>Fungi</taxon>
        <taxon>Dikarya</taxon>
        <taxon>Basidiomycota</taxon>
        <taxon>Agaricomycotina</taxon>
        <taxon>Agaricomycetes</taxon>
        <taxon>Russulales</taxon>
        <taxon>Hericiaceae</taxon>
        <taxon>Dentipellis</taxon>
    </lineage>
</organism>
<evidence type="ECO:0008006" key="11">
    <source>
        <dbReference type="Google" id="ProtNLM"/>
    </source>
</evidence>
<name>A0A4Y9YP48_9AGAM</name>
<dbReference type="PANTHER" id="PTHR46154:SF2">
    <property type="entry name" value="SOLUTE SYMPORTER FAMILY TRANSPORTER (AFU_ORTHOLOGUE AFUA_6G03200)"/>
    <property type="match status" value="1"/>
</dbReference>
<feature type="transmembrane region" description="Helical" evidence="8">
    <location>
        <begin position="385"/>
        <end position="407"/>
    </location>
</feature>
<feature type="transmembrane region" description="Helical" evidence="8">
    <location>
        <begin position="229"/>
        <end position="256"/>
    </location>
</feature>
<dbReference type="Gene3D" id="1.20.1730.10">
    <property type="entry name" value="Sodium/glucose cotransporter"/>
    <property type="match status" value="1"/>
</dbReference>
<evidence type="ECO:0000256" key="2">
    <source>
        <dbReference type="ARBA" id="ARBA00006434"/>
    </source>
</evidence>
<comment type="subcellular location">
    <subcellularLocation>
        <location evidence="1">Membrane</location>
        <topology evidence="1">Multi-pass membrane protein</topology>
    </subcellularLocation>
</comment>
<feature type="transmembrane region" description="Helical" evidence="8">
    <location>
        <begin position="148"/>
        <end position="164"/>
    </location>
</feature>
<feature type="transmembrane region" description="Helical" evidence="8">
    <location>
        <begin position="693"/>
        <end position="715"/>
    </location>
</feature>
<dbReference type="Pfam" id="PF00474">
    <property type="entry name" value="SSF"/>
    <property type="match status" value="1"/>
</dbReference>
<dbReference type="InterPro" id="IPR001734">
    <property type="entry name" value="Na/solute_symporter"/>
</dbReference>
<evidence type="ECO:0000256" key="7">
    <source>
        <dbReference type="SAM" id="MobiDB-lite"/>
    </source>
</evidence>
<dbReference type="GO" id="GO:0005886">
    <property type="term" value="C:plasma membrane"/>
    <property type="evidence" value="ECO:0007669"/>
    <property type="project" value="TreeGrafter"/>
</dbReference>
<proteinExistence type="inferred from homology"/>
<accession>A0A4Y9YP48</accession>
<evidence type="ECO:0000256" key="3">
    <source>
        <dbReference type="ARBA" id="ARBA00022692"/>
    </source>
</evidence>
<dbReference type="STRING" id="205917.A0A4Y9YP48"/>